<dbReference type="Proteomes" id="UP000789390">
    <property type="component" value="Unassembled WGS sequence"/>
</dbReference>
<feature type="transmembrane region" description="Helical" evidence="2">
    <location>
        <begin position="107"/>
        <end position="126"/>
    </location>
</feature>
<dbReference type="OrthoDB" id="441329at2759"/>
<proteinExistence type="predicted"/>
<evidence type="ECO:0000256" key="1">
    <source>
        <dbReference type="PROSITE-ProRule" id="PRU00117"/>
    </source>
</evidence>
<evidence type="ECO:0000313" key="4">
    <source>
        <dbReference type="EMBL" id="CAH0104583.1"/>
    </source>
</evidence>
<reference evidence="4" key="1">
    <citation type="submission" date="2021-11" db="EMBL/GenBank/DDBJ databases">
        <authorList>
            <person name="Schell T."/>
        </authorList>
    </citation>
    <scope>NUCLEOTIDE SEQUENCE</scope>
    <source>
        <strain evidence="4">M5</strain>
    </source>
</reference>
<dbReference type="SMART" id="SM00322">
    <property type="entry name" value="KH"/>
    <property type="match status" value="1"/>
</dbReference>
<dbReference type="InterPro" id="IPR004088">
    <property type="entry name" value="KH_dom_type_1"/>
</dbReference>
<dbReference type="EMBL" id="CAKKLH010000146">
    <property type="protein sequence ID" value="CAH0104583.1"/>
    <property type="molecule type" value="Genomic_DNA"/>
</dbReference>
<gene>
    <name evidence="4" type="ORF">DGAL_LOCUS7492</name>
</gene>
<feature type="domain" description="K Homology" evidence="3">
    <location>
        <begin position="11"/>
        <end position="79"/>
    </location>
</feature>
<dbReference type="PROSITE" id="PS50084">
    <property type="entry name" value="KH_TYPE_1"/>
    <property type="match status" value="1"/>
</dbReference>
<keyword evidence="2" id="KW-0472">Membrane</keyword>
<comment type="caution">
    <text evidence="4">The sequence shown here is derived from an EMBL/GenBank/DDBJ whole genome shotgun (WGS) entry which is preliminary data.</text>
</comment>
<evidence type="ECO:0000313" key="5">
    <source>
        <dbReference type="Proteomes" id="UP000789390"/>
    </source>
</evidence>
<keyword evidence="2" id="KW-1133">Transmembrane helix</keyword>
<dbReference type="SUPFAM" id="SSF54791">
    <property type="entry name" value="Eukaryotic type KH-domain (KH-domain type I)"/>
    <property type="match status" value="1"/>
</dbReference>
<sequence length="387" mass="43783">MLIISFHISDGSIYFKVLVPSVAAGVIIGKGGEIITQVQREVNAMIKIVESQVQQRVCLIKGTTESVMSMLTFVCEKIRDKPDPNAKTAMDFNSKTQAERDKQQVKILVLLFALCVTGMIIVRMRLPFQMWLQINPSNVNMRLKIKLSSPVQGTHQGSVGGLQLHLLIQHWKKVTKSVNCATWDCYDALLIATIKVVGSDMNHSDTEPDSDSDEESYVDCEEAMVVSLLLSVRYVLGELVTPSSTDIDGHEKGKRAKQRTRSICYLGLNEDKVAFKSTTICEIVIEAVREVQNALAKDAVENKIKNWLRHCPRYKHNEYGSRNGVDEDQQEDARLSCRIMITISPVKCDCSCIMIKYFEFQIVQRYLTYEFHIVPEKLTIWSLPVCE</sequence>
<dbReference type="InterPro" id="IPR004087">
    <property type="entry name" value="KH_dom"/>
</dbReference>
<protein>
    <recommendedName>
        <fullName evidence="3">K Homology domain-containing protein</fullName>
    </recommendedName>
</protein>
<keyword evidence="5" id="KW-1185">Reference proteome</keyword>
<accession>A0A8J2RJT7</accession>
<keyword evidence="1" id="KW-0694">RNA-binding</keyword>
<organism evidence="4 5">
    <name type="scientific">Daphnia galeata</name>
    <dbReference type="NCBI Taxonomy" id="27404"/>
    <lineage>
        <taxon>Eukaryota</taxon>
        <taxon>Metazoa</taxon>
        <taxon>Ecdysozoa</taxon>
        <taxon>Arthropoda</taxon>
        <taxon>Crustacea</taxon>
        <taxon>Branchiopoda</taxon>
        <taxon>Diplostraca</taxon>
        <taxon>Cladocera</taxon>
        <taxon>Anomopoda</taxon>
        <taxon>Daphniidae</taxon>
        <taxon>Daphnia</taxon>
    </lineage>
</organism>
<keyword evidence="2" id="KW-0812">Transmembrane</keyword>
<dbReference type="Pfam" id="PF00013">
    <property type="entry name" value="KH_1"/>
    <property type="match status" value="1"/>
</dbReference>
<dbReference type="GO" id="GO:0003723">
    <property type="term" value="F:RNA binding"/>
    <property type="evidence" value="ECO:0007669"/>
    <property type="project" value="UniProtKB-UniRule"/>
</dbReference>
<dbReference type="InterPro" id="IPR036612">
    <property type="entry name" value="KH_dom_type_1_sf"/>
</dbReference>
<dbReference type="GO" id="GO:0010468">
    <property type="term" value="P:regulation of gene expression"/>
    <property type="evidence" value="ECO:0007669"/>
    <property type="project" value="UniProtKB-ARBA"/>
</dbReference>
<dbReference type="Gene3D" id="3.30.310.210">
    <property type="match status" value="1"/>
</dbReference>
<dbReference type="AlphaFoldDB" id="A0A8J2RJT7"/>
<name>A0A8J2RJT7_9CRUS</name>
<evidence type="ECO:0000256" key="2">
    <source>
        <dbReference type="SAM" id="Phobius"/>
    </source>
</evidence>
<evidence type="ECO:0000259" key="3">
    <source>
        <dbReference type="SMART" id="SM00322"/>
    </source>
</evidence>